<comment type="caution">
    <text evidence="1">The sequence shown here is derived from an EMBL/GenBank/DDBJ whole genome shotgun (WGS) entry which is preliminary data.</text>
</comment>
<evidence type="ECO:0000313" key="1">
    <source>
        <dbReference type="EMBL" id="MBB6439589.1"/>
    </source>
</evidence>
<dbReference type="Proteomes" id="UP000540423">
    <property type="component" value="Unassembled WGS sequence"/>
</dbReference>
<gene>
    <name evidence="1" type="ORF">HNQ79_006101</name>
</gene>
<proteinExistence type="predicted"/>
<dbReference type="EMBL" id="JACHEM010000024">
    <property type="protein sequence ID" value="MBB6439589.1"/>
    <property type="molecule type" value="Genomic_DNA"/>
</dbReference>
<dbReference type="RefSeq" id="WP_185036126.1">
    <property type="nucleotide sequence ID" value="NZ_BNBN01000015.1"/>
</dbReference>
<evidence type="ECO:0000313" key="2">
    <source>
        <dbReference type="Proteomes" id="UP000540423"/>
    </source>
</evidence>
<name>A0A7X0LTN1_9ACTN</name>
<organism evidence="1 2">
    <name type="scientific">Streptomyces candidus</name>
    <dbReference type="NCBI Taxonomy" id="67283"/>
    <lineage>
        <taxon>Bacteria</taxon>
        <taxon>Bacillati</taxon>
        <taxon>Actinomycetota</taxon>
        <taxon>Actinomycetes</taxon>
        <taxon>Kitasatosporales</taxon>
        <taxon>Streptomycetaceae</taxon>
        <taxon>Streptomyces</taxon>
    </lineage>
</organism>
<dbReference type="AlphaFoldDB" id="A0A7X0LTN1"/>
<keyword evidence="2" id="KW-1185">Reference proteome</keyword>
<sequence>MADGETALKFQLIIQDEAALDRDRALVAFLKARIAERAKAAEEEEERLLAGVNRSLLEFEEKFEHPHRGDDRHSFFAGQMQALGWSLRCTAFAAFSEHPDFRQDFRP</sequence>
<accession>A0A7X0LTN1</accession>
<protein>
    <submittedName>
        <fullName evidence="1">Uncharacterized protein</fullName>
    </submittedName>
</protein>
<reference evidence="1 2" key="1">
    <citation type="submission" date="2020-08" db="EMBL/GenBank/DDBJ databases">
        <title>Genomic Encyclopedia of Type Strains, Phase IV (KMG-IV): sequencing the most valuable type-strain genomes for metagenomic binning, comparative biology and taxonomic classification.</title>
        <authorList>
            <person name="Goeker M."/>
        </authorList>
    </citation>
    <scope>NUCLEOTIDE SEQUENCE [LARGE SCALE GENOMIC DNA]</scope>
    <source>
        <strain evidence="1 2">DSM 40141</strain>
    </source>
</reference>